<evidence type="ECO:0000313" key="1">
    <source>
        <dbReference type="EMBL" id="CAL8122022.1"/>
    </source>
</evidence>
<gene>
    <name evidence="1" type="ORF">ODALV1_LOCUS19642</name>
</gene>
<keyword evidence="2" id="KW-1185">Reference proteome</keyword>
<comment type="caution">
    <text evidence="1">The sequence shown here is derived from an EMBL/GenBank/DDBJ whole genome shotgun (WGS) entry which is preliminary data.</text>
</comment>
<sequence length="149" mass="17068">MACSTAKVVAEVVHDNKKTVLEVPEDICIMVLVARKSRGLFKKNYCAICILRVILQSQSMDQQTKLVTASPGYIYRTNDSFEAMSRKSCVVDRSRYTTEEFYKDTVTEYEKTLWKNWQRAIADKRSSSAGKSETAVHNEDTFMCLRCEV</sequence>
<evidence type="ECO:0000313" key="2">
    <source>
        <dbReference type="Proteomes" id="UP001642540"/>
    </source>
</evidence>
<name>A0ABP1R7S8_9HEXA</name>
<dbReference type="Proteomes" id="UP001642540">
    <property type="component" value="Unassembled WGS sequence"/>
</dbReference>
<protein>
    <submittedName>
        <fullName evidence="1">Uncharacterized protein</fullName>
    </submittedName>
</protein>
<reference evidence="1 2" key="1">
    <citation type="submission" date="2024-08" db="EMBL/GenBank/DDBJ databases">
        <authorList>
            <person name="Cucini C."/>
            <person name="Frati F."/>
        </authorList>
    </citation>
    <scope>NUCLEOTIDE SEQUENCE [LARGE SCALE GENOMIC DNA]</scope>
</reference>
<dbReference type="EMBL" id="CAXLJM020000066">
    <property type="protein sequence ID" value="CAL8122022.1"/>
    <property type="molecule type" value="Genomic_DNA"/>
</dbReference>
<organism evidence="1 2">
    <name type="scientific">Orchesella dallaii</name>
    <dbReference type="NCBI Taxonomy" id="48710"/>
    <lineage>
        <taxon>Eukaryota</taxon>
        <taxon>Metazoa</taxon>
        <taxon>Ecdysozoa</taxon>
        <taxon>Arthropoda</taxon>
        <taxon>Hexapoda</taxon>
        <taxon>Collembola</taxon>
        <taxon>Entomobryomorpha</taxon>
        <taxon>Entomobryoidea</taxon>
        <taxon>Orchesellidae</taxon>
        <taxon>Orchesellinae</taxon>
        <taxon>Orchesella</taxon>
    </lineage>
</organism>
<proteinExistence type="predicted"/>
<accession>A0ABP1R7S8</accession>